<dbReference type="EMBL" id="LAVV01009141">
    <property type="protein sequence ID" value="KNZ51138.1"/>
    <property type="molecule type" value="Genomic_DNA"/>
</dbReference>
<evidence type="ECO:0000313" key="1">
    <source>
        <dbReference type="EMBL" id="KNZ51138.1"/>
    </source>
</evidence>
<reference evidence="1 2" key="1">
    <citation type="submission" date="2015-08" db="EMBL/GenBank/DDBJ databases">
        <title>Next Generation Sequencing and Analysis of the Genome of Puccinia sorghi L Schw, the Causal Agent of Maize Common Rust.</title>
        <authorList>
            <person name="Rochi L."/>
            <person name="Burguener G."/>
            <person name="Darino M."/>
            <person name="Turjanski A."/>
            <person name="Kreff E."/>
            <person name="Dieguez M.J."/>
            <person name="Sacco F."/>
        </authorList>
    </citation>
    <scope>NUCLEOTIDE SEQUENCE [LARGE SCALE GENOMIC DNA]</scope>
    <source>
        <strain evidence="1 2">RO10H11247</strain>
    </source>
</reference>
<dbReference type="GO" id="GO:0003676">
    <property type="term" value="F:nucleic acid binding"/>
    <property type="evidence" value="ECO:0007669"/>
    <property type="project" value="InterPro"/>
</dbReference>
<name>A0A0L6URG2_9BASI</name>
<sequence>MTSAELLHKSLGHVSYSRLRKNLGIPLKIEKTCESCAISKITRGSFKSKHRRASKVFEEVHLDLMGPIWPPSRNGHRYILTFLDSRSRFCSAIPLKHKSNVFQQLTYMIDIEAKRQNGLAERFNRTIIESLRSILHDSGMNSRLWNELARVSSLTINQIPSHKSKKSPFEVFKNQILPLSYFHPIGNRVSYLILPEHPHSKIKPKGSLGHLIGYKDELQSLHILAEDGKIIETKHIDFLRKMLKAYPKKLKRILMKSKINLMELAKKKLPQLKPRKILKKILMKTTTRWLSHILQEWHEIQQQRKMDNCCR</sequence>
<dbReference type="AlphaFoldDB" id="A0A0L6URG2"/>
<evidence type="ECO:0000313" key="2">
    <source>
        <dbReference type="Proteomes" id="UP000037035"/>
    </source>
</evidence>
<dbReference type="OrthoDB" id="8043940at2759"/>
<protein>
    <recommendedName>
        <fullName evidence="3">Integrase catalytic domain-containing protein</fullName>
    </recommendedName>
</protein>
<dbReference type="SUPFAM" id="SSF53098">
    <property type="entry name" value="Ribonuclease H-like"/>
    <property type="match status" value="1"/>
</dbReference>
<keyword evidence="2" id="KW-1185">Reference proteome</keyword>
<organism evidence="1 2">
    <name type="scientific">Puccinia sorghi</name>
    <dbReference type="NCBI Taxonomy" id="27349"/>
    <lineage>
        <taxon>Eukaryota</taxon>
        <taxon>Fungi</taxon>
        <taxon>Dikarya</taxon>
        <taxon>Basidiomycota</taxon>
        <taxon>Pucciniomycotina</taxon>
        <taxon>Pucciniomycetes</taxon>
        <taxon>Pucciniales</taxon>
        <taxon>Pucciniaceae</taxon>
        <taxon>Puccinia</taxon>
    </lineage>
</organism>
<dbReference type="STRING" id="27349.A0A0L6URG2"/>
<proteinExistence type="predicted"/>
<gene>
    <name evidence="1" type="ORF">VP01_4075g2</name>
</gene>
<comment type="caution">
    <text evidence="1">The sequence shown here is derived from an EMBL/GenBank/DDBJ whole genome shotgun (WGS) entry which is preliminary data.</text>
</comment>
<accession>A0A0L6URG2</accession>
<dbReference type="VEuPathDB" id="FungiDB:VP01_4075g2"/>
<dbReference type="PANTHER" id="PTHR42648">
    <property type="entry name" value="TRANSPOSASE, PUTATIVE-RELATED"/>
    <property type="match status" value="1"/>
</dbReference>
<dbReference type="PANTHER" id="PTHR42648:SF28">
    <property type="entry name" value="TRANSPOSON-ENCODED PROTEIN WITH RIBONUCLEASE H-LIKE AND RETROVIRUS ZINC FINGER-LIKE DOMAINS"/>
    <property type="match status" value="1"/>
</dbReference>
<dbReference type="InterPro" id="IPR012337">
    <property type="entry name" value="RNaseH-like_sf"/>
</dbReference>
<dbReference type="InterPro" id="IPR039537">
    <property type="entry name" value="Retrotran_Ty1/copia-like"/>
</dbReference>
<dbReference type="Proteomes" id="UP000037035">
    <property type="component" value="Unassembled WGS sequence"/>
</dbReference>
<evidence type="ECO:0008006" key="3">
    <source>
        <dbReference type="Google" id="ProtNLM"/>
    </source>
</evidence>
<dbReference type="InterPro" id="IPR036397">
    <property type="entry name" value="RNaseH_sf"/>
</dbReference>
<dbReference type="Gene3D" id="3.30.420.10">
    <property type="entry name" value="Ribonuclease H-like superfamily/Ribonuclease H"/>
    <property type="match status" value="2"/>
</dbReference>